<dbReference type="Gene3D" id="3.30.460.10">
    <property type="entry name" value="Beta Polymerase, domain 2"/>
    <property type="match status" value="1"/>
</dbReference>
<reference evidence="1 2" key="1">
    <citation type="submission" date="2018-11" db="EMBL/GenBank/DDBJ databases">
        <title>Novel bacteria species description.</title>
        <authorList>
            <person name="Han J.-H."/>
        </authorList>
    </citation>
    <scope>NUCLEOTIDE SEQUENCE [LARGE SCALE GENOMIC DNA]</scope>
    <source>
        <strain evidence="1 2">KCTC23259</strain>
    </source>
</reference>
<dbReference type="InterPro" id="IPR007344">
    <property type="entry name" value="GrpB/CoaE"/>
</dbReference>
<evidence type="ECO:0000313" key="2">
    <source>
        <dbReference type="Proteomes" id="UP001204144"/>
    </source>
</evidence>
<protein>
    <submittedName>
        <fullName evidence="1">GrpB family protein</fullName>
    </submittedName>
</protein>
<proteinExistence type="predicted"/>
<comment type="caution">
    <text evidence="1">The sequence shown here is derived from an EMBL/GenBank/DDBJ whole genome shotgun (WGS) entry which is preliminary data.</text>
</comment>
<dbReference type="AlphaFoldDB" id="A0AAE3H547"/>
<organism evidence="1 2">
    <name type="scientific">Lacihabitans soyangensis</name>
    <dbReference type="NCBI Taxonomy" id="869394"/>
    <lineage>
        <taxon>Bacteria</taxon>
        <taxon>Pseudomonadati</taxon>
        <taxon>Bacteroidota</taxon>
        <taxon>Cytophagia</taxon>
        <taxon>Cytophagales</taxon>
        <taxon>Leadbetterellaceae</taxon>
        <taxon>Lacihabitans</taxon>
    </lineage>
</organism>
<evidence type="ECO:0000313" key="1">
    <source>
        <dbReference type="EMBL" id="MCP9764345.1"/>
    </source>
</evidence>
<dbReference type="SUPFAM" id="SSF81301">
    <property type="entry name" value="Nucleotidyltransferase"/>
    <property type="match status" value="1"/>
</dbReference>
<dbReference type="InterPro" id="IPR043519">
    <property type="entry name" value="NT_sf"/>
</dbReference>
<dbReference type="EMBL" id="RJUF01000173">
    <property type="protein sequence ID" value="MCP9764345.1"/>
    <property type="molecule type" value="Genomic_DNA"/>
</dbReference>
<dbReference type="PANTHER" id="PTHR34822:SF1">
    <property type="entry name" value="GRPB FAMILY PROTEIN"/>
    <property type="match status" value="1"/>
</dbReference>
<gene>
    <name evidence="1" type="ORF">EGI31_15480</name>
</gene>
<dbReference type="Proteomes" id="UP001204144">
    <property type="component" value="Unassembled WGS sequence"/>
</dbReference>
<keyword evidence="2" id="KW-1185">Reference proteome</keyword>
<dbReference type="PANTHER" id="PTHR34822">
    <property type="entry name" value="GRPB DOMAIN PROTEIN (AFU_ORTHOLOGUE AFUA_1G01530)"/>
    <property type="match status" value="1"/>
</dbReference>
<dbReference type="Pfam" id="PF04229">
    <property type="entry name" value="GrpB"/>
    <property type="match status" value="1"/>
</dbReference>
<dbReference type="RefSeq" id="WP_255038031.1">
    <property type="nucleotide sequence ID" value="NZ_RJUF01000173.1"/>
</dbReference>
<name>A0AAE3H547_9BACT</name>
<accession>A0AAE3H547</accession>
<sequence length="179" mass="20950">MLLKKYTTDWVESFNALKNEIDKILAGLNYRIEHVGSTAVPGLDSKNIIDIDVIYENESEFDKIKARLEVGGYHHNGNQGIKEREVFKRGGNRSNPILDSIVHHFYVCPTHSKALERHLLSRDYLRKNEWARLMYQEMKYELAVKAGQDKKLYAELKERHVNDFIDSIIEKERNLSLIF</sequence>